<reference evidence="6" key="2">
    <citation type="submission" date="2021-03" db="UniProtKB">
        <authorList>
            <consortium name="EnsemblPlants"/>
        </authorList>
    </citation>
    <scope>IDENTIFICATION</scope>
</reference>
<evidence type="ECO:0000313" key="6">
    <source>
        <dbReference type="EnsemblPlants" id="AUR62004620-RA:cds"/>
    </source>
</evidence>
<dbReference type="FunFam" id="3.40.50.2000:FF:000064">
    <property type="entry name" value="Glycosyltransferase"/>
    <property type="match status" value="1"/>
</dbReference>
<keyword evidence="7" id="KW-1185">Reference proteome</keyword>
<organism evidence="6 7">
    <name type="scientific">Chenopodium quinoa</name>
    <name type="common">Quinoa</name>
    <dbReference type="NCBI Taxonomy" id="63459"/>
    <lineage>
        <taxon>Eukaryota</taxon>
        <taxon>Viridiplantae</taxon>
        <taxon>Streptophyta</taxon>
        <taxon>Embryophyta</taxon>
        <taxon>Tracheophyta</taxon>
        <taxon>Spermatophyta</taxon>
        <taxon>Magnoliopsida</taxon>
        <taxon>eudicotyledons</taxon>
        <taxon>Gunneridae</taxon>
        <taxon>Pentapetalae</taxon>
        <taxon>Caryophyllales</taxon>
        <taxon>Chenopodiaceae</taxon>
        <taxon>Chenopodioideae</taxon>
        <taxon>Atripliceae</taxon>
        <taxon>Chenopodium</taxon>
    </lineage>
</organism>
<evidence type="ECO:0000256" key="3">
    <source>
        <dbReference type="ARBA" id="ARBA00022679"/>
    </source>
</evidence>
<evidence type="ECO:0000256" key="2">
    <source>
        <dbReference type="ARBA" id="ARBA00022676"/>
    </source>
</evidence>
<dbReference type="SUPFAM" id="SSF53756">
    <property type="entry name" value="UDP-Glycosyltransferase/glycogen phosphorylase"/>
    <property type="match status" value="1"/>
</dbReference>
<keyword evidence="2 4" id="KW-0328">Glycosyltransferase</keyword>
<evidence type="ECO:0000256" key="1">
    <source>
        <dbReference type="ARBA" id="ARBA00009995"/>
    </source>
</evidence>
<evidence type="ECO:0000313" key="7">
    <source>
        <dbReference type="Proteomes" id="UP000596660"/>
    </source>
</evidence>
<dbReference type="AlphaFoldDB" id="A0A803L010"/>
<dbReference type="EnsemblPlants" id="AUR62004620-RA">
    <property type="protein sequence ID" value="AUR62004620-RA:cds"/>
    <property type="gene ID" value="AUR62004620"/>
</dbReference>
<dbReference type="Gramene" id="AUR62004620-RA">
    <property type="protein sequence ID" value="AUR62004620-RA:cds"/>
    <property type="gene ID" value="AUR62004620"/>
</dbReference>
<dbReference type="Proteomes" id="UP000596660">
    <property type="component" value="Unplaced"/>
</dbReference>
<proteinExistence type="inferred from homology"/>
<keyword evidence="3 4" id="KW-0808">Transferase</keyword>
<dbReference type="GO" id="GO:0035251">
    <property type="term" value="F:UDP-glucosyltransferase activity"/>
    <property type="evidence" value="ECO:0007669"/>
    <property type="project" value="TreeGrafter"/>
</dbReference>
<dbReference type="CDD" id="cd03784">
    <property type="entry name" value="GT1_Gtf-like"/>
    <property type="match status" value="1"/>
</dbReference>
<reference evidence="6" key="1">
    <citation type="journal article" date="2017" name="Nature">
        <title>The genome of Chenopodium quinoa.</title>
        <authorList>
            <person name="Jarvis D.E."/>
            <person name="Ho Y.S."/>
            <person name="Lightfoot D.J."/>
            <person name="Schmoeckel S.M."/>
            <person name="Li B."/>
            <person name="Borm T.J.A."/>
            <person name="Ohyanagi H."/>
            <person name="Mineta K."/>
            <person name="Michell C.T."/>
            <person name="Saber N."/>
            <person name="Kharbatia N.M."/>
            <person name="Rupper R.R."/>
            <person name="Sharp A.R."/>
            <person name="Dally N."/>
            <person name="Boughton B.A."/>
            <person name="Woo Y.H."/>
            <person name="Gao G."/>
            <person name="Schijlen E.G.W.M."/>
            <person name="Guo X."/>
            <person name="Momin A.A."/>
            <person name="Negrao S."/>
            <person name="Al-Babili S."/>
            <person name="Gehring C."/>
            <person name="Roessner U."/>
            <person name="Jung C."/>
            <person name="Murphy K."/>
            <person name="Arold S.T."/>
            <person name="Gojobori T."/>
            <person name="van der Linden C.G."/>
            <person name="van Loo E.N."/>
            <person name="Jellen E.N."/>
            <person name="Maughan P.J."/>
            <person name="Tester M."/>
        </authorList>
    </citation>
    <scope>NUCLEOTIDE SEQUENCE [LARGE SCALE GENOMIC DNA]</scope>
    <source>
        <strain evidence="6">cv. PI 614886</strain>
    </source>
</reference>
<comment type="similarity">
    <text evidence="1 4">Belongs to the UDP-glycosyltransferase family.</text>
</comment>
<evidence type="ECO:0000256" key="5">
    <source>
        <dbReference type="RuleBase" id="RU362057"/>
    </source>
</evidence>
<dbReference type="PANTHER" id="PTHR48047:SF107">
    <property type="entry name" value="UDP-GLYCOSYLTRANSFERASE 92A1-LIKE"/>
    <property type="match status" value="1"/>
</dbReference>
<protein>
    <recommendedName>
        <fullName evidence="5">Glycosyltransferase</fullName>
        <ecNumber evidence="5">2.4.1.-</ecNumber>
    </recommendedName>
</protein>
<dbReference type="FunFam" id="3.40.50.2000:FF:000103">
    <property type="entry name" value="Glycosyltransferase"/>
    <property type="match status" value="1"/>
</dbReference>
<accession>A0A803L010</accession>
<dbReference type="OMA" id="PEECISW"/>
<dbReference type="Gene3D" id="3.40.50.2000">
    <property type="entry name" value="Glycogen Phosphorylase B"/>
    <property type="match status" value="2"/>
</dbReference>
<dbReference type="InterPro" id="IPR002213">
    <property type="entry name" value="UDP_glucos_trans"/>
</dbReference>
<sequence>MKLINEETTTQGHLRPFLHLAHRLLSLTPFNLSLLTTPLNAANLRRQSDNFNINLNIIELPFTSTDHGLPPNTENTDKLSLTSIIKLFHASTSLEPHVRDYLTRHHLHDPPVCIIFDVFLGWADNVARSVGSTGICFNTGGAYGVGAYVSIWSNLPHRNVGDDEEFSLAGFPEDRKLRRNQLHRFLRFADGSDEWSRFFQPQIKSSLNCSGWLCNSIEEIEPLGFQVFRNFTKSPIWGIGPLIMTSSKKDDDEKEEACLRWLNQFENDSVLYICFGSQNTVTPIQMMELAKGLEESKIPFLWVIRPPFGFDFNGEFKPEWLPEKFEERMMEKKQGMLVRDWVPQLDILRHEATGGFLSHCGWNSVLEGLREGVPILGWPLAAEQAYNSKMMVEEMGVAVELTRGLEGEVKKEWVKSVVEMVLDRKEGSCGWEMKKKAVEIGEKLKDAWKIEGDYKGSSVKAMDNFVEFIVSCRGKKSKEDA</sequence>
<dbReference type="EC" id="2.4.1.-" evidence="5"/>
<dbReference type="Pfam" id="PF00201">
    <property type="entry name" value="UDPGT"/>
    <property type="match status" value="1"/>
</dbReference>
<dbReference type="InterPro" id="IPR035595">
    <property type="entry name" value="UDP_glycos_trans_CS"/>
</dbReference>
<dbReference type="PROSITE" id="PS00375">
    <property type="entry name" value="UDPGT"/>
    <property type="match status" value="1"/>
</dbReference>
<name>A0A803L010_CHEQI</name>
<evidence type="ECO:0000256" key="4">
    <source>
        <dbReference type="RuleBase" id="RU003718"/>
    </source>
</evidence>
<dbReference type="PANTHER" id="PTHR48047">
    <property type="entry name" value="GLYCOSYLTRANSFERASE"/>
    <property type="match status" value="1"/>
</dbReference>